<comment type="caution">
    <text evidence="1">The sequence shown here is derived from an EMBL/GenBank/DDBJ whole genome shotgun (WGS) entry which is preliminary data.</text>
</comment>
<accession>A0A502DFK0</accession>
<protein>
    <submittedName>
        <fullName evidence="1">Uncharacterized protein</fullName>
    </submittedName>
</protein>
<evidence type="ECO:0000313" key="2">
    <source>
        <dbReference type="Proteomes" id="UP000319212"/>
    </source>
</evidence>
<dbReference type="AlphaFoldDB" id="A0A502DFK0"/>
<organism evidence="1 2">
    <name type="scientific">Variovorax guangxiensis</name>
    <dbReference type="NCBI Taxonomy" id="1775474"/>
    <lineage>
        <taxon>Bacteria</taxon>
        <taxon>Pseudomonadati</taxon>
        <taxon>Pseudomonadota</taxon>
        <taxon>Betaproteobacteria</taxon>
        <taxon>Burkholderiales</taxon>
        <taxon>Comamonadaceae</taxon>
        <taxon>Variovorax</taxon>
    </lineage>
</organism>
<name>A0A502DFK0_9BURK</name>
<reference evidence="1 2" key="1">
    <citation type="journal article" date="2019" name="Environ. Microbiol.">
        <title>Species interactions and distinct microbial communities in high Arctic permafrost affected cryosols are associated with the CH4 and CO2 gas fluxes.</title>
        <authorList>
            <person name="Altshuler I."/>
            <person name="Hamel J."/>
            <person name="Turney S."/>
            <person name="Magnuson E."/>
            <person name="Levesque R."/>
            <person name="Greer C."/>
            <person name="Whyte L.G."/>
        </authorList>
    </citation>
    <scope>NUCLEOTIDE SEQUENCE [LARGE SCALE GENOMIC DNA]</scope>
    <source>
        <strain evidence="1 2">S06.C</strain>
    </source>
</reference>
<evidence type="ECO:0000313" key="1">
    <source>
        <dbReference type="EMBL" id="TPG23460.1"/>
    </source>
</evidence>
<dbReference type="Proteomes" id="UP000319212">
    <property type="component" value="Unassembled WGS sequence"/>
</dbReference>
<dbReference type="RefSeq" id="WP_140839722.1">
    <property type="nucleotide sequence ID" value="NZ_RCZI01000010.1"/>
</dbReference>
<proteinExistence type="predicted"/>
<dbReference type="EMBL" id="RCZI01000010">
    <property type="protein sequence ID" value="TPG23460.1"/>
    <property type="molecule type" value="Genomic_DNA"/>
</dbReference>
<sequence>MPIVLENAEHLTDKDLADLRDDGQLGDGHDFARVPPVAFESVKDAPNLGPSYQELSQFCTFRHG</sequence>
<gene>
    <name evidence="1" type="ORF">EAH82_20565</name>
</gene>